<reference evidence="4" key="1">
    <citation type="submission" date="2023-07" db="EMBL/GenBank/DDBJ databases">
        <title>A chromosome-level genome assembly of Lolium multiflorum.</title>
        <authorList>
            <person name="Chen Y."/>
            <person name="Copetti D."/>
            <person name="Kolliker R."/>
            <person name="Studer B."/>
        </authorList>
    </citation>
    <scope>NUCLEOTIDE SEQUENCE</scope>
    <source>
        <strain evidence="4">02402/16</strain>
        <tissue evidence="4">Leaf</tissue>
    </source>
</reference>
<accession>A0AAD8WZK4</accession>
<gene>
    <name evidence="4" type="ORF">QYE76_045209</name>
</gene>
<dbReference type="GO" id="GO:0004867">
    <property type="term" value="F:serine-type endopeptidase inhibitor activity"/>
    <property type="evidence" value="ECO:0007669"/>
    <property type="project" value="InterPro"/>
</dbReference>
<sequence length="390" mass="42262">MDQCLQVALVAGANAIAEQSNFIFSPLSLRAALALLAAGTKGETLRELLAFLGSQELHLLNATSAGLIAEMRSWPQLSFAAGIFADRSLSLRPEFVSTASSAHGALARSLDFPNQPEAAAAEVNAFIAETTRGRLRDLVSAGMFKGDAKIVLANAMHFKATWARRFDPSDTVRSQFNRLDGTSLRVPFLSDPGMQYAESFDDLGFKVLQCFYKMVGRDGKLDPKAPFFSMLIFLPHRRDGLSDLLRLAVSEPDFVMRCTPRREQRVSPCKIPKFKFSARLNAMDALRGLGVAAPFDPLAADLSGTVSNMPPNGLYVSSVWQKCAVEVDEEGTTAAGATYTCSSPTFSPPSTPPPPPMSFVADHPFLFAIVEYGKGQVLFLGHVMDPSKET</sequence>
<dbReference type="PANTHER" id="PTHR11461:SF286">
    <property type="entry name" value="NON-INHIBITORY SERPIN-Z11-RELATED"/>
    <property type="match status" value="1"/>
</dbReference>
<dbReference type="Gene3D" id="2.30.39.10">
    <property type="entry name" value="Alpha-1-antitrypsin, domain 1"/>
    <property type="match status" value="1"/>
</dbReference>
<organism evidence="4 5">
    <name type="scientific">Lolium multiflorum</name>
    <name type="common">Italian ryegrass</name>
    <name type="synonym">Lolium perenne subsp. multiflorum</name>
    <dbReference type="NCBI Taxonomy" id="4521"/>
    <lineage>
        <taxon>Eukaryota</taxon>
        <taxon>Viridiplantae</taxon>
        <taxon>Streptophyta</taxon>
        <taxon>Embryophyta</taxon>
        <taxon>Tracheophyta</taxon>
        <taxon>Spermatophyta</taxon>
        <taxon>Magnoliopsida</taxon>
        <taxon>Liliopsida</taxon>
        <taxon>Poales</taxon>
        <taxon>Poaceae</taxon>
        <taxon>BOP clade</taxon>
        <taxon>Pooideae</taxon>
        <taxon>Poodae</taxon>
        <taxon>Poeae</taxon>
        <taxon>Poeae Chloroplast Group 2 (Poeae type)</taxon>
        <taxon>Loliodinae</taxon>
        <taxon>Loliinae</taxon>
        <taxon>Lolium</taxon>
    </lineage>
</organism>
<dbReference type="AlphaFoldDB" id="A0AAD8WZK4"/>
<dbReference type="InterPro" id="IPR042185">
    <property type="entry name" value="Serpin_sf_2"/>
</dbReference>
<dbReference type="Proteomes" id="UP001231189">
    <property type="component" value="Unassembled WGS sequence"/>
</dbReference>
<comment type="similarity">
    <text evidence="1 2">Belongs to the serpin family.</text>
</comment>
<dbReference type="EMBL" id="JAUUTY010000002">
    <property type="protein sequence ID" value="KAK1684361.1"/>
    <property type="molecule type" value="Genomic_DNA"/>
</dbReference>
<dbReference type="InterPro" id="IPR036186">
    <property type="entry name" value="Serpin_sf"/>
</dbReference>
<dbReference type="InterPro" id="IPR023796">
    <property type="entry name" value="Serpin_dom"/>
</dbReference>
<dbReference type="SMART" id="SM00093">
    <property type="entry name" value="SERPIN"/>
    <property type="match status" value="1"/>
</dbReference>
<name>A0AAD8WZK4_LOLMU</name>
<dbReference type="GO" id="GO:0005615">
    <property type="term" value="C:extracellular space"/>
    <property type="evidence" value="ECO:0007669"/>
    <property type="project" value="InterPro"/>
</dbReference>
<evidence type="ECO:0000256" key="1">
    <source>
        <dbReference type="ARBA" id="ARBA00009500"/>
    </source>
</evidence>
<keyword evidence="5" id="KW-1185">Reference proteome</keyword>
<dbReference type="SUPFAM" id="SSF56574">
    <property type="entry name" value="Serpins"/>
    <property type="match status" value="1"/>
</dbReference>
<dbReference type="InterPro" id="IPR042178">
    <property type="entry name" value="Serpin_sf_1"/>
</dbReference>
<dbReference type="PANTHER" id="PTHR11461">
    <property type="entry name" value="SERINE PROTEASE INHIBITOR, SERPIN"/>
    <property type="match status" value="1"/>
</dbReference>
<evidence type="ECO:0000259" key="3">
    <source>
        <dbReference type="SMART" id="SM00093"/>
    </source>
</evidence>
<dbReference type="FunFam" id="2.30.39.10:FF:000036">
    <property type="entry name" value="Putative non-inhibitory serpin-10"/>
    <property type="match status" value="1"/>
</dbReference>
<feature type="domain" description="Serpin" evidence="3">
    <location>
        <begin position="14"/>
        <end position="386"/>
    </location>
</feature>
<evidence type="ECO:0000313" key="4">
    <source>
        <dbReference type="EMBL" id="KAK1684361.1"/>
    </source>
</evidence>
<comment type="caution">
    <text evidence="4">The sequence shown here is derived from an EMBL/GenBank/DDBJ whole genome shotgun (WGS) entry which is preliminary data.</text>
</comment>
<proteinExistence type="inferred from homology"/>
<evidence type="ECO:0000313" key="5">
    <source>
        <dbReference type="Proteomes" id="UP001231189"/>
    </source>
</evidence>
<dbReference type="Gene3D" id="3.30.497.10">
    <property type="entry name" value="Antithrombin, subunit I, domain 2"/>
    <property type="match status" value="1"/>
</dbReference>
<protein>
    <recommendedName>
        <fullName evidence="3">Serpin domain-containing protein</fullName>
    </recommendedName>
</protein>
<dbReference type="InterPro" id="IPR000215">
    <property type="entry name" value="Serpin_fam"/>
</dbReference>
<evidence type="ECO:0000256" key="2">
    <source>
        <dbReference type="RuleBase" id="RU000411"/>
    </source>
</evidence>
<dbReference type="InterPro" id="IPR023795">
    <property type="entry name" value="Serpin_CS"/>
</dbReference>
<dbReference type="Pfam" id="PF00079">
    <property type="entry name" value="Serpin"/>
    <property type="match status" value="1"/>
</dbReference>
<dbReference type="PROSITE" id="PS00284">
    <property type="entry name" value="SERPIN"/>
    <property type="match status" value="1"/>
</dbReference>